<sequence length="1317" mass="142779">MMTMNPRENLASLINSAKSASDIPSKLEPLRQLKRDLIQQHDLALVSESLSLLSDRFAPVRKFVTEMIGEIGLRHFEFLPEIVPVLITVLSDATPAVARQAITCGIELFRSILEKVAIQLHFSGTTFYYLGPCVFDVQGLYSSELDSSLKSSWSWVLTLKENIYSVAFQTGSGGTRLLALKFVEAVILLYTPDPNGSSEPPPRDGKFAKFNISWLRGGHPILNVGDLSIEASQRLGLLLDQLRFPTVKSLSNSMIVVLINSLLTIAKQRPAFYGRILPVLLGLDPSSSVVNGMRVSAAKHALKNAFLTCLKCTHPGAAPWRDRLIGALRDMEAGGLTDQAIPEVCKINGRLGEGKEDLPVIKEEKPTIKSCDVVDVNLGSKRAGVPDSSDLAEDENVPGKRVRSTPSASEELTRESDKNNTMSQDDISTIGPTTSRGDGDNGPVQQLVAMFGALVAQGEKAVGSLEILISSISADLLAEVVMANMRHLPPNHSKGDGGEESLLNMTIVGSDSKAKYPPSFIADVLSLSSTFPPIASLLNAHRSESNDIVQKPCDEKEDVVAEADSVLACDGLDHGSENALLPTDLPASSVVSSGMEIGCFPISSDIHDVGDLESEIPGLDSSAHADGLSETHVTSSMASTDLEEASQDQVTSLGQSTLKLLPSMSTEKSEELSPKAAVTDVSSLVSSTATSVGLSCNFVLPKMSAPVVYLDDEQKDYLQKMAFIRIVEAYRQVAVAGGSQVRFSLLAYLGVEGHELTLRVLYRLYGEQAEDRDFFSSTTAASEYENFLLTVAETLRDSFPPSDKSLSRLLDEAPDLPKSVLKLLEDMCSPGNCDKAEELQSGDRVTQGLSAVWRLIMLRPSIRDVCLKVALQSAVHHLEEVRMKAIRLVANKLYPISSIAKQIEDFAKETLLSVINGDATERTDTEGSVTEMQKDSHLEKPVDEHPSVSVNSKDISSDTHQSSTCQSVSSLSVSEVQRCMSLYFALCTKKHSLFRQIFIIYKSTSKTVKQAVHRQIPILVRTMGSSSDLLEIISDPPSGSKNLLMQVLHTLTDGTIPSSELLFTIRKLYDSKLKDIEILIPVLPFLPKDEGSSHSGPVLTPAEVLIAIHGIDPDKDEIPLKKVTDACNACFEQRQIFSQQVLAKVLNQLVEQIPLPLLFMRTVLQAIGAFPALVEFIMEILSRLVSKEIWKYPKLWVGFLKCALLTKPQSFGVLLKLPPAQLESALTRTAALKAPLIAHASQPNIRSSLPRSVLVVLGLAPESQTSNLAQTGVAPDSHNSSQVQTSQAQTSQAQTGDTGNSDKEVLTEKSKESSGAS</sequence>
<dbReference type="Pfam" id="PF12295">
    <property type="entry name" value="Symplekin_C"/>
    <property type="match status" value="1"/>
</dbReference>
<dbReference type="Pfam" id="PF11935">
    <property type="entry name" value="SYMPK_PTA1_N"/>
    <property type="match status" value="1"/>
</dbReference>
<feature type="domain" description="Symplekin/Pta1 N-terminal" evidence="2">
    <location>
        <begin position="95"/>
        <end position="330"/>
    </location>
</feature>
<gene>
    <name evidence="4" type="primary">SYMPK_1</name>
    <name evidence="4" type="ORF">CFP56_042356</name>
</gene>
<feature type="compositionally biased region" description="Polar residues" evidence="1">
    <location>
        <begin position="948"/>
        <end position="960"/>
    </location>
</feature>
<dbReference type="Proteomes" id="UP000237347">
    <property type="component" value="Unassembled WGS sequence"/>
</dbReference>
<feature type="region of interest" description="Disordered" evidence="1">
    <location>
        <begin position="617"/>
        <end position="638"/>
    </location>
</feature>
<dbReference type="InterPro" id="IPR032460">
    <property type="entry name" value="Symplekin/Pta1_N"/>
</dbReference>
<evidence type="ECO:0000313" key="4">
    <source>
        <dbReference type="EMBL" id="KAK7817836.1"/>
    </source>
</evidence>
<keyword evidence="5" id="KW-1185">Reference proteome</keyword>
<feature type="compositionally biased region" description="Basic and acidic residues" evidence="1">
    <location>
        <begin position="932"/>
        <end position="946"/>
    </location>
</feature>
<proteinExistence type="predicted"/>
<feature type="compositionally biased region" description="Polar residues" evidence="1">
    <location>
        <begin position="419"/>
        <end position="436"/>
    </location>
</feature>
<dbReference type="EMBL" id="PKMF04000859">
    <property type="protein sequence ID" value="KAK7817836.1"/>
    <property type="molecule type" value="Genomic_DNA"/>
</dbReference>
<accession>A0AAW0IUU4</accession>
<name>A0AAW0IUU4_QUESU</name>
<feature type="domain" description="Symplekin C-terminal" evidence="3">
    <location>
        <begin position="1088"/>
        <end position="1227"/>
    </location>
</feature>
<feature type="compositionally biased region" description="Basic and acidic residues" evidence="1">
    <location>
        <begin position="1300"/>
        <end position="1317"/>
    </location>
</feature>
<dbReference type="Gene3D" id="1.25.10.10">
    <property type="entry name" value="Leucine-rich Repeat Variant"/>
    <property type="match status" value="1"/>
</dbReference>
<evidence type="ECO:0000259" key="3">
    <source>
        <dbReference type="Pfam" id="PF12295"/>
    </source>
</evidence>
<feature type="region of interest" description="Disordered" evidence="1">
    <location>
        <begin position="922"/>
        <end position="962"/>
    </location>
</feature>
<dbReference type="PANTHER" id="PTHR47184">
    <property type="entry name" value="PHOSPHATIDYLINOSITOL 3-AND 4-KINASE FAMILY PROTEIN-RELATED"/>
    <property type="match status" value="1"/>
</dbReference>
<dbReference type="PANTHER" id="PTHR47184:SF2">
    <property type="entry name" value="SYMPLEKIN"/>
    <property type="match status" value="1"/>
</dbReference>
<reference evidence="4 5" key="1">
    <citation type="journal article" date="2018" name="Sci. Data">
        <title>The draft genome sequence of cork oak.</title>
        <authorList>
            <person name="Ramos A.M."/>
            <person name="Usie A."/>
            <person name="Barbosa P."/>
            <person name="Barros P.M."/>
            <person name="Capote T."/>
            <person name="Chaves I."/>
            <person name="Simoes F."/>
            <person name="Abreu I."/>
            <person name="Carrasquinho I."/>
            <person name="Faro C."/>
            <person name="Guimaraes J.B."/>
            <person name="Mendonca D."/>
            <person name="Nobrega F."/>
            <person name="Rodrigues L."/>
            <person name="Saibo N.J.M."/>
            <person name="Varela M.C."/>
            <person name="Egas C."/>
            <person name="Matos J."/>
            <person name="Miguel C.M."/>
            <person name="Oliveira M.M."/>
            <person name="Ricardo C.P."/>
            <person name="Goncalves S."/>
        </authorList>
    </citation>
    <scope>NUCLEOTIDE SEQUENCE [LARGE SCALE GENOMIC DNA]</scope>
    <source>
        <strain evidence="5">cv. HL8</strain>
    </source>
</reference>
<feature type="region of interest" description="Disordered" evidence="1">
    <location>
        <begin position="1268"/>
        <end position="1317"/>
    </location>
</feature>
<evidence type="ECO:0000256" key="1">
    <source>
        <dbReference type="SAM" id="MobiDB-lite"/>
    </source>
</evidence>
<feature type="compositionally biased region" description="Low complexity" evidence="1">
    <location>
        <begin position="1280"/>
        <end position="1295"/>
    </location>
</feature>
<evidence type="ECO:0000313" key="5">
    <source>
        <dbReference type="Proteomes" id="UP000237347"/>
    </source>
</evidence>
<dbReference type="InterPro" id="IPR011989">
    <property type="entry name" value="ARM-like"/>
</dbReference>
<protein>
    <submittedName>
        <fullName evidence="4">Symplekin</fullName>
    </submittedName>
</protein>
<dbReference type="InterPro" id="IPR022075">
    <property type="entry name" value="Symplekin_C"/>
</dbReference>
<feature type="region of interest" description="Disordered" evidence="1">
    <location>
        <begin position="382"/>
        <end position="442"/>
    </location>
</feature>
<comment type="caution">
    <text evidence="4">The sequence shown here is derived from an EMBL/GenBank/DDBJ whole genome shotgun (WGS) entry which is preliminary data.</text>
</comment>
<evidence type="ECO:0000259" key="2">
    <source>
        <dbReference type="Pfam" id="PF11935"/>
    </source>
</evidence>
<organism evidence="4 5">
    <name type="scientific">Quercus suber</name>
    <name type="common">Cork oak</name>
    <dbReference type="NCBI Taxonomy" id="58331"/>
    <lineage>
        <taxon>Eukaryota</taxon>
        <taxon>Viridiplantae</taxon>
        <taxon>Streptophyta</taxon>
        <taxon>Embryophyta</taxon>
        <taxon>Tracheophyta</taxon>
        <taxon>Spermatophyta</taxon>
        <taxon>Magnoliopsida</taxon>
        <taxon>eudicotyledons</taxon>
        <taxon>Gunneridae</taxon>
        <taxon>Pentapetalae</taxon>
        <taxon>rosids</taxon>
        <taxon>fabids</taxon>
        <taxon>Fagales</taxon>
        <taxon>Fagaceae</taxon>
        <taxon>Quercus</taxon>
    </lineage>
</organism>